<accession>A0A921MQ38</accession>
<dbReference type="GO" id="GO:0006974">
    <property type="term" value="P:DNA damage response"/>
    <property type="evidence" value="ECO:0007669"/>
    <property type="project" value="TreeGrafter"/>
</dbReference>
<sequence length="234" mass="26202">MKNKWIVPAIIIALGLFLLGQRIESGIVKSKEAVRTVSVKGLSEREVPADKVIWPLVYKELGNDLISIYRAVNTKNEIVIDFLKSNGIPENEISVAPPSIVDMQADRYNNLNNPYRYNVTSVITVSSSQVDKVRELIVKQASLLEKGVAIVSGDYQYNTQFLFTKLNELKPEMIAEATQNARVAAEKFAKDSDSKLGKISSAYQGQFSIEDRDANTPYLKHVRVVTSVVYYLKD</sequence>
<evidence type="ECO:0000313" key="1">
    <source>
        <dbReference type="EMBL" id="HJG87994.1"/>
    </source>
</evidence>
<reference evidence="1" key="2">
    <citation type="submission" date="2021-09" db="EMBL/GenBank/DDBJ databases">
        <authorList>
            <person name="Gilroy R."/>
        </authorList>
    </citation>
    <scope>NUCLEOTIDE SEQUENCE</scope>
    <source>
        <strain evidence="1">CHK121-7720</strain>
    </source>
</reference>
<dbReference type="InterPro" id="IPR007497">
    <property type="entry name" value="SIMPL/DUF541"/>
</dbReference>
<dbReference type="InterPro" id="IPR016907">
    <property type="entry name" value="UCP029033"/>
</dbReference>
<dbReference type="EMBL" id="DYUD01000006">
    <property type="protein sequence ID" value="HJG87994.1"/>
    <property type="molecule type" value="Genomic_DNA"/>
</dbReference>
<dbReference type="Gene3D" id="3.30.110.170">
    <property type="entry name" value="Protein of unknown function (DUF541), domain 1"/>
    <property type="match status" value="1"/>
</dbReference>
<dbReference type="PANTHER" id="PTHR34387:SF2">
    <property type="entry name" value="SLR1258 PROTEIN"/>
    <property type="match status" value="1"/>
</dbReference>
<organism evidence="1 2">
    <name type="scientific">Barnesiella viscericola</name>
    <dbReference type="NCBI Taxonomy" id="397865"/>
    <lineage>
        <taxon>Bacteria</taxon>
        <taxon>Pseudomonadati</taxon>
        <taxon>Bacteroidota</taxon>
        <taxon>Bacteroidia</taxon>
        <taxon>Bacteroidales</taxon>
        <taxon>Barnesiellaceae</taxon>
        <taxon>Barnesiella</taxon>
    </lineage>
</organism>
<dbReference type="AlphaFoldDB" id="A0A921MQ38"/>
<dbReference type="RefSeq" id="WP_273305106.1">
    <property type="nucleotide sequence ID" value="NZ_DYUD01000006.1"/>
</dbReference>
<gene>
    <name evidence="1" type="ORF">K8U91_00765</name>
</gene>
<dbReference type="Proteomes" id="UP000757103">
    <property type="component" value="Unassembled WGS sequence"/>
</dbReference>
<comment type="caution">
    <text evidence="1">The sequence shown here is derived from an EMBL/GenBank/DDBJ whole genome shotgun (WGS) entry which is preliminary data.</text>
</comment>
<dbReference type="PANTHER" id="PTHR34387">
    <property type="entry name" value="SLR1258 PROTEIN"/>
    <property type="match status" value="1"/>
</dbReference>
<evidence type="ECO:0000313" key="2">
    <source>
        <dbReference type="Proteomes" id="UP000757103"/>
    </source>
</evidence>
<name>A0A921MQ38_9BACT</name>
<proteinExistence type="predicted"/>
<protein>
    <submittedName>
        <fullName evidence="1">SIMPL domain-containing protein</fullName>
    </submittedName>
</protein>
<dbReference type="Pfam" id="PF04402">
    <property type="entry name" value="SIMPL"/>
    <property type="match status" value="1"/>
</dbReference>
<dbReference type="PIRSF" id="PIRSF029033">
    <property type="entry name" value="UCP029033"/>
    <property type="match status" value="1"/>
</dbReference>
<reference evidence="1" key="1">
    <citation type="journal article" date="2021" name="PeerJ">
        <title>Extensive microbial diversity within the chicken gut microbiome revealed by metagenomics and culture.</title>
        <authorList>
            <person name="Gilroy R."/>
            <person name="Ravi A."/>
            <person name="Getino M."/>
            <person name="Pursley I."/>
            <person name="Horton D.L."/>
            <person name="Alikhan N.F."/>
            <person name="Baker D."/>
            <person name="Gharbi K."/>
            <person name="Hall N."/>
            <person name="Watson M."/>
            <person name="Adriaenssens E.M."/>
            <person name="Foster-Nyarko E."/>
            <person name="Jarju S."/>
            <person name="Secka A."/>
            <person name="Antonio M."/>
            <person name="Oren A."/>
            <person name="Chaudhuri R.R."/>
            <person name="La Ragione R."/>
            <person name="Hildebrand F."/>
            <person name="Pallen M.J."/>
        </authorList>
    </citation>
    <scope>NUCLEOTIDE SEQUENCE</scope>
    <source>
        <strain evidence="1">CHK121-7720</strain>
    </source>
</reference>
<dbReference type="InterPro" id="IPR052022">
    <property type="entry name" value="26kDa_periplasmic_antigen"/>
</dbReference>